<evidence type="ECO:0000313" key="2">
    <source>
        <dbReference type="Proteomes" id="UP000270094"/>
    </source>
</evidence>
<name>A0A3P7JTN9_STRVU</name>
<reference evidence="1 2" key="1">
    <citation type="submission" date="2018-11" db="EMBL/GenBank/DDBJ databases">
        <authorList>
            <consortium name="Pathogen Informatics"/>
        </authorList>
    </citation>
    <scope>NUCLEOTIDE SEQUENCE [LARGE SCALE GENOMIC DNA]</scope>
</reference>
<sequence length="92" mass="10550">MSPYGFYPPYPYYPYFPPMYHPTYHPYCPGPIPAAQPSELTGLNTERENSRIPDPFGGGGNVQIYPLRTPVIPDNEVRFLFFLHFHLGETLS</sequence>
<dbReference type="EMBL" id="UYYB01129907">
    <property type="protein sequence ID" value="VDM84403.1"/>
    <property type="molecule type" value="Genomic_DNA"/>
</dbReference>
<organism evidence="1 2">
    <name type="scientific">Strongylus vulgaris</name>
    <name type="common">Blood worm</name>
    <dbReference type="NCBI Taxonomy" id="40348"/>
    <lineage>
        <taxon>Eukaryota</taxon>
        <taxon>Metazoa</taxon>
        <taxon>Ecdysozoa</taxon>
        <taxon>Nematoda</taxon>
        <taxon>Chromadorea</taxon>
        <taxon>Rhabditida</taxon>
        <taxon>Rhabditina</taxon>
        <taxon>Rhabditomorpha</taxon>
        <taxon>Strongyloidea</taxon>
        <taxon>Strongylidae</taxon>
        <taxon>Strongylus</taxon>
    </lineage>
</organism>
<evidence type="ECO:0000313" key="1">
    <source>
        <dbReference type="EMBL" id="VDM84403.1"/>
    </source>
</evidence>
<proteinExistence type="predicted"/>
<accession>A0A3P7JTN9</accession>
<dbReference type="AlphaFoldDB" id="A0A3P7JTN9"/>
<keyword evidence="2" id="KW-1185">Reference proteome</keyword>
<dbReference type="Proteomes" id="UP000270094">
    <property type="component" value="Unassembled WGS sequence"/>
</dbReference>
<dbReference type="OrthoDB" id="5874526at2759"/>
<protein>
    <submittedName>
        <fullName evidence="1">Uncharacterized protein</fullName>
    </submittedName>
</protein>
<gene>
    <name evidence="1" type="ORF">SVUK_LOCUS19401</name>
</gene>